<evidence type="ECO:0000313" key="2">
    <source>
        <dbReference type="EMBL" id="KAJ8047020.1"/>
    </source>
</evidence>
<dbReference type="EMBL" id="JAIZAY010000002">
    <property type="protein sequence ID" value="KAJ8047020.1"/>
    <property type="molecule type" value="Genomic_DNA"/>
</dbReference>
<dbReference type="AlphaFoldDB" id="A0A9Q1CLC3"/>
<evidence type="ECO:0000313" key="3">
    <source>
        <dbReference type="Proteomes" id="UP001152320"/>
    </source>
</evidence>
<sequence length="54" mass="5957">MASCCSKEGCRLRASEVVKGTHAKLRKKYREGELIIVPVSSLVSIVEGYVSFLK</sequence>
<keyword evidence="3" id="KW-1185">Reference proteome</keyword>
<evidence type="ECO:0000256" key="1">
    <source>
        <dbReference type="SAM" id="Phobius"/>
    </source>
</evidence>
<comment type="caution">
    <text evidence="2">The sequence shown here is derived from an EMBL/GenBank/DDBJ whole genome shotgun (WGS) entry which is preliminary data.</text>
</comment>
<gene>
    <name evidence="2" type="ORF">HOLleu_05894</name>
</gene>
<proteinExistence type="predicted"/>
<reference evidence="2" key="1">
    <citation type="submission" date="2021-10" db="EMBL/GenBank/DDBJ databases">
        <title>Tropical sea cucumber genome reveals ecological adaptation and Cuvierian tubules defense mechanism.</title>
        <authorList>
            <person name="Chen T."/>
        </authorList>
    </citation>
    <scope>NUCLEOTIDE SEQUENCE</scope>
    <source>
        <strain evidence="2">Nanhai2018</strain>
        <tissue evidence="2">Muscle</tissue>
    </source>
</reference>
<keyword evidence="1" id="KW-0472">Membrane</keyword>
<accession>A0A9Q1CLC3</accession>
<organism evidence="2 3">
    <name type="scientific">Holothuria leucospilota</name>
    <name type="common">Black long sea cucumber</name>
    <name type="synonym">Mertensiothuria leucospilota</name>
    <dbReference type="NCBI Taxonomy" id="206669"/>
    <lineage>
        <taxon>Eukaryota</taxon>
        <taxon>Metazoa</taxon>
        <taxon>Echinodermata</taxon>
        <taxon>Eleutherozoa</taxon>
        <taxon>Echinozoa</taxon>
        <taxon>Holothuroidea</taxon>
        <taxon>Aspidochirotacea</taxon>
        <taxon>Aspidochirotida</taxon>
        <taxon>Holothuriidae</taxon>
        <taxon>Holothuria</taxon>
    </lineage>
</organism>
<dbReference type="Proteomes" id="UP001152320">
    <property type="component" value="Chromosome 2"/>
</dbReference>
<keyword evidence="1" id="KW-0812">Transmembrane</keyword>
<name>A0A9Q1CLC3_HOLLE</name>
<keyword evidence="1" id="KW-1133">Transmembrane helix</keyword>
<feature type="transmembrane region" description="Helical" evidence="1">
    <location>
        <begin position="34"/>
        <end position="52"/>
    </location>
</feature>
<protein>
    <submittedName>
        <fullName evidence="2">Uncharacterized protein</fullName>
    </submittedName>
</protein>